<dbReference type="GO" id="GO:0005684">
    <property type="term" value="C:U2-type spliceosomal complex"/>
    <property type="evidence" value="ECO:0007669"/>
    <property type="project" value="UniProtKB-ARBA"/>
</dbReference>
<dbReference type="InterPro" id="IPR014001">
    <property type="entry name" value="Helicase_ATP-bd"/>
</dbReference>
<sequence length="1114" mass="127595">MSVLRQYISDNVLRFLGASDSSTVDYIQTLATTSKNANDLYSNLSANGLPDTPDAQAFVSNLYGLLPRKKGLGSSSRSEGKERKKDKETSMLLQQPQYSLMLEDEPGPSRKDKKKKRDKEKDKGKERDRTDKEDKPSKSIEGFKEDGSDRKKIHRSTRKREVDGNEWVSDEEEKERERKRMREYSPDMRDRDRDEDERYARRGDLEDEDVKPQETEAERIAREEEEDARERDAFAERMKQRDKDSTKKLVTDRSSKGDQESGARRDLANDPEARRDALPGLREHSRQEYLKKRELQRIDLLKLEIQDEAIMFRGQKLTKREMAEHDKKKELLRIMEERAKIDDGTDGYVMPEDYITEQGKIDRKKKQNVLYKRYDDNKKDEGQFVTDVDQWEQRQTEQSTYKTGAMDKAFVEEEYDYVFDESQAIKWVQEGKEEGLMSEKDRTLQAQIEELEQKYSKIEATRKSLPVYEYRDELLEAIAEHQVLIVEAETGSGKTTQLPQYLHEAGYTKGGLKVGCTQPRRVAAMSVAARVAEEMGVRLGQEVGYSIRFEDATSDKTVLKYMTDGMLLREFLTDPELSTYSALVIDEAHERTLSTDILFGLVKDIARFRPELRLLISSATLNAQKFAKYFDDAPIFRIPGRRYAVDLHYTAQPEANYIHAAVTTVFQIHTSQPKGDILVFLTGQEEIEAMEENLRETAMALGDKVPELIIAPIYANLPSDMQAKIFEPTPPGARKVVLATNIAETSITIDGVVYVIDPGFVKQNNYNPKTGMESLVVEPISRASSSQRSGRAGRVGPGKAFRLYTKYAYNNELLADTIPEIQRTNLGNVVLMLKSLGINDLLNFDFLDPPPAETLIKSLENLYALGALNHKGELTRLGRRMAEFPVDPQLSKAIIQSEAFGCTDEVLTIVSMLQEAHAMLYRPKDKKMHADKAHQNFQKPGGDHFTFLNIWEQWVDTNYSQQWCYENFLQFKSLGRVRDVRDQLAGLCERVEVVIKSNPNPGDIVPIQKAICSGYFFNTARIQKDGGYRTTKSNQTVYIHPTSALFQAQPPPRFILYYELVLTSKEFMRQCMPIEGMWLLELAPHAFNKEQVDMGSQTKKMPKTRQQPAIGPVE</sequence>
<dbReference type="Proteomes" id="UP000812966">
    <property type="component" value="Unassembled WGS sequence"/>
</dbReference>
<dbReference type="Pfam" id="PF00271">
    <property type="entry name" value="Helicase_C"/>
    <property type="match status" value="1"/>
</dbReference>
<evidence type="ECO:0000256" key="7">
    <source>
        <dbReference type="ARBA" id="ARBA00023187"/>
    </source>
</evidence>
<evidence type="ECO:0000256" key="2">
    <source>
        <dbReference type="ARBA" id="ARBA00022664"/>
    </source>
</evidence>
<evidence type="ECO:0000256" key="8">
    <source>
        <dbReference type="ARBA" id="ARBA00047984"/>
    </source>
</evidence>
<comment type="caution">
    <text evidence="12">The sequence shown here is derived from an EMBL/GenBank/DDBJ whole genome shotgun (WGS) entry which is preliminary data.</text>
</comment>
<evidence type="ECO:0000259" key="10">
    <source>
        <dbReference type="PROSITE" id="PS51192"/>
    </source>
</evidence>
<dbReference type="InterPro" id="IPR002464">
    <property type="entry name" value="DNA/RNA_helicase_DEAH_CS"/>
</dbReference>
<feature type="region of interest" description="Disordered" evidence="9">
    <location>
        <begin position="1092"/>
        <end position="1114"/>
    </location>
</feature>
<feature type="compositionally biased region" description="Basic and acidic residues" evidence="9">
    <location>
        <begin position="78"/>
        <end position="89"/>
    </location>
</feature>
<dbReference type="Pfam" id="PF07717">
    <property type="entry name" value="OB_NTP_bind"/>
    <property type="match status" value="1"/>
</dbReference>
<dbReference type="EMBL" id="JABELV010000018">
    <property type="protein sequence ID" value="KAG7566961.1"/>
    <property type="molecule type" value="Genomic_DNA"/>
</dbReference>
<dbReference type="FunFam" id="1.20.120.1080:FF:000001">
    <property type="entry name" value="Pre-mRNA-splicing factor ATP-dependent RNA helicase"/>
    <property type="match status" value="1"/>
</dbReference>
<dbReference type="Pfam" id="PF04408">
    <property type="entry name" value="WHD_HA2"/>
    <property type="match status" value="1"/>
</dbReference>
<dbReference type="InterPro" id="IPR027417">
    <property type="entry name" value="P-loop_NTPase"/>
</dbReference>
<evidence type="ECO:0000256" key="6">
    <source>
        <dbReference type="ARBA" id="ARBA00022840"/>
    </source>
</evidence>
<comment type="catalytic activity">
    <reaction evidence="8">
        <text>ATP + H2O = ADP + phosphate + H(+)</text>
        <dbReference type="Rhea" id="RHEA:13065"/>
        <dbReference type="ChEBI" id="CHEBI:15377"/>
        <dbReference type="ChEBI" id="CHEBI:15378"/>
        <dbReference type="ChEBI" id="CHEBI:30616"/>
        <dbReference type="ChEBI" id="CHEBI:43474"/>
        <dbReference type="ChEBI" id="CHEBI:456216"/>
        <dbReference type="EC" id="3.6.4.13"/>
    </reaction>
</comment>
<gene>
    <name evidence="12" type="ORF">FFLO_01340</name>
</gene>
<evidence type="ECO:0000256" key="5">
    <source>
        <dbReference type="ARBA" id="ARBA00022806"/>
    </source>
</evidence>
<dbReference type="GO" id="GO:0071013">
    <property type="term" value="C:catalytic step 2 spliceosome"/>
    <property type="evidence" value="ECO:0007669"/>
    <property type="project" value="TreeGrafter"/>
</dbReference>
<evidence type="ECO:0000256" key="1">
    <source>
        <dbReference type="ARBA" id="ARBA00012552"/>
    </source>
</evidence>
<accession>A0A8K0JQY5</accession>
<feature type="compositionally biased region" description="Basic and acidic residues" evidence="9">
    <location>
        <begin position="175"/>
        <end position="289"/>
    </location>
</feature>
<keyword evidence="5" id="KW-0347">Helicase</keyword>
<dbReference type="PANTHER" id="PTHR18934">
    <property type="entry name" value="ATP-DEPENDENT RNA HELICASE"/>
    <property type="match status" value="1"/>
</dbReference>
<proteinExistence type="predicted"/>
<dbReference type="GO" id="GO:0003723">
    <property type="term" value="F:RNA binding"/>
    <property type="evidence" value="ECO:0007669"/>
    <property type="project" value="TreeGrafter"/>
</dbReference>
<keyword evidence="13" id="KW-1185">Reference proteome</keyword>
<evidence type="ECO:0000313" key="12">
    <source>
        <dbReference type="EMBL" id="KAG7566961.1"/>
    </source>
</evidence>
<dbReference type="Gene3D" id="1.20.120.1080">
    <property type="match status" value="1"/>
</dbReference>
<evidence type="ECO:0000256" key="4">
    <source>
        <dbReference type="ARBA" id="ARBA00022801"/>
    </source>
</evidence>
<dbReference type="GO" id="GO:0008380">
    <property type="term" value="P:RNA splicing"/>
    <property type="evidence" value="ECO:0007669"/>
    <property type="project" value="UniProtKB-KW"/>
</dbReference>
<dbReference type="GO" id="GO:0016787">
    <property type="term" value="F:hydrolase activity"/>
    <property type="evidence" value="ECO:0007669"/>
    <property type="project" value="UniProtKB-KW"/>
</dbReference>
<dbReference type="AlphaFoldDB" id="A0A8K0JQY5"/>
<dbReference type="EC" id="3.6.4.13" evidence="1"/>
<dbReference type="SMART" id="SM00487">
    <property type="entry name" value="DEXDc"/>
    <property type="match status" value="1"/>
</dbReference>
<organism evidence="12 13">
    <name type="scientific">Filobasidium floriforme</name>
    <dbReference type="NCBI Taxonomy" id="5210"/>
    <lineage>
        <taxon>Eukaryota</taxon>
        <taxon>Fungi</taxon>
        <taxon>Dikarya</taxon>
        <taxon>Basidiomycota</taxon>
        <taxon>Agaricomycotina</taxon>
        <taxon>Tremellomycetes</taxon>
        <taxon>Filobasidiales</taxon>
        <taxon>Filobasidiaceae</taxon>
        <taxon>Filobasidium</taxon>
    </lineage>
</organism>
<protein>
    <recommendedName>
        <fullName evidence="1">RNA helicase</fullName>
        <ecNumber evidence="1">3.6.4.13</ecNumber>
    </recommendedName>
</protein>
<feature type="domain" description="Helicase C-terminal" evidence="11">
    <location>
        <begin position="661"/>
        <end position="837"/>
    </location>
</feature>
<dbReference type="GO" id="GO:0003724">
    <property type="term" value="F:RNA helicase activity"/>
    <property type="evidence" value="ECO:0007669"/>
    <property type="project" value="UniProtKB-EC"/>
</dbReference>
<dbReference type="FunFam" id="3.40.50.300:FF:000594">
    <property type="entry name" value="Pre-mRNA-splicing factor ATP-dependent RNA helicase"/>
    <property type="match status" value="1"/>
</dbReference>
<feature type="compositionally biased region" description="Polar residues" evidence="9">
    <location>
        <begin position="1094"/>
        <end position="1107"/>
    </location>
</feature>
<dbReference type="GO" id="GO:0006397">
    <property type="term" value="P:mRNA processing"/>
    <property type="evidence" value="ECO:0007669"/>
    <property type="project" value="UniProtKB-KW"/>
</dbReference>
<dbReference type="SMART" id="SM00847">
    <property type="entry name" value="HA2"/>
    <property type="match status" value="1"/>
</dbReference>
<keyword evidence="6" id="KW-0067">ATP-binding</keyword>
<name>A0A8K0JQY5_9TREE</name>
<keyword evidence="4" id="KW-0378">Hydrolase</keyword>
<dbReference type="PROSITE" id="PS51192">
    <property type="entry name" value="HELICASE_ATP_BIND_1"/>
    <property type="match status" value="1"/>
</dbReference>
<dbReference type="InterPro" id="IPR001650">
    <property type="entry name" value="Helicase_C-like"/>
</dbReference>
<dbReference type="SUPFAM" id="SSF52540">
    <property type="entry name" value="P-loop containing nucleoside triphosphate hydrolases"/>
    <property type="match status" value="1"/>
</dbReference>
<dbReference type="PANTHER" id="PTHR18934:SF83">
    <property type="entry name" value="PRE-MRNA-SPLICING FACTOR ATP-DEPENDENT RNA HELICASE DHX16"/>
    <property type="match status" value="1"/>
</dbReference>
<keyword evidence="2" id="KW-0507">mRNA processing</keyword>
<dbReference type="PROSITE" id="PS51194">
    <property type="entry name" value="HELICASE_CTER"/>
    <property type="match status" value="1"/>
</dbReference>
<keyword evidence="3" id="KW-0547">Nucleotide-binding</keyword>
<dbReference type="InterPro" id="IPR048333">
    <property type="entry name" value="HA2_WH"/>
</dbReference>
<feature type="compositionally biased region" description="Basic and acidic residues" evidence="9">
    <location>
        <begin position="119"/>
        <end position="150"/>
    </location>
</feature>
<dbReference type="Gene3D" id="3.40.50.300">
    <property type="entry name" value="P-loop containing nucleotide triphosphate hydrolases"/>
    <property type="match status" value="2"/>
</dbReference>
<keyword evidence="7" id="KW-0508">mRNA splicing</keyword>
<dbReference type="Pfam" id="PF21010">
    <property type="entry name" value="HA2_C"/>
    <property type="match status" value="1"/>
</dbReference>
<dbReference type="GO" id="GO:0005524">
    <property type="term" value="F:ATP binding"/>
    <property type="evidence" value="ECO:0007669"/>
    <property type="project" value="UniProtKB-KW"/>
</dbReference>
<dbReference type="InterPro" id="IPR007502">
    <property type="entry name" value="Helicase-assoc_dom"/>
</dbReference>
<evidence type="ECO:0000256" key="3">
    <source>
        <dbReference type="ARBA" id="ARBA00022741"/>
    </source>
</evidence>
<evidence type="ECO:0000259" key="11">
    <source>
        <dbReference type="PROSITE" id="PS51194"/>
    </source>
</evidence>
<dbReference type="PROSITE" id="PS00690">
    <property type="entry name" value="DEAH_ATP_HELICASE"/>
    <property type="match status" value="1"/>
</dbReference>
<evidence type="ECO:0000313" key="13">
    <source>
        <dbReference type="Proteomes" id="UP000812966"/>
    </source>
</evidence>
<dbReference type="CDD" id="cd18791">
    <property type="entry name" value="SF2_C_RHA"/>
    <property type="match status" value="1"/>
</dbReference>
<feature type="domain" description="Helicase ATP-binding" evidence="10">
    <location>
        <begin position="475"/>
        <end position="639"/>
    </location>
</feature>
<dbReference type="InterPro" id="IPR011545">
    <property type="entry name" value="DEAD/DEAH_box_helicase_dom"/>
</dbReference>
<reference evidence="12" key="1">
    <citation type="submission" date="2020-04" db="EMBL/GenBank/DDBJ databases">
        <title>Analysis of mating type loci in Filobasidium floriforme.</title>
        <authorList>
            <person name="Nowrousian M."/>
        </authorList>
    </citation>
    <scope>NUCLEOTIDE SEQUENCE</scope>
    <source>
        <strain evidence="12">CBS 6242</strain>
    </source>
</reference>
<dbReference type="SMART" id="SM00490">
    <property type="entry name" value="HELICc"/>
    <property type="match status" value="1"/>
</dbReference>
<dbReference type="InterPro" id="IPR011709">
    <property type="entry name" value="DEAD-box_helicase_OB_fold"/>
</dbReference>
<dbReference type="FunFam" id="3.40.50.300:FF:000007">
    <property type="entry name" value="Pre-mRNA-splicing factor ATP-dependent RNA helicase"/>
    <property type="match status" value="1"/>
</dbReference>
<feature type="region of interest" description="Disordered" evidence="9">
    <location>
        <begin position="69"/>
        <end position="289"/>
    </location>
</feature>
<evidence type="ECO:0000256" key="9">
    <source>
        <dbReference type="SAM" id="MobiDB-lite"/>
    </source>
</evidence>
<dbReference type="Pfam" id="PF00270">
    <property type="entry name" value="DEAD"/>
    <property type="match status" value="1"/>
</dbReference>